<evidence type="ECO:0000313" key="1">
    <source>
        <dbReference type="EMBL" id="SKC61561.1"/>
    </source>
</evidence>
<dbReference type="AlphaFoldDB" id="A0A1T5KCZ4"/>
<proteinExistence type="predicted"/>
<name>A0A1T5KCZ4_9GAMM</name>
<dbReference type="EMBL" id="FUZV01000001">
    <property type="protein sequence ID" value="SKC61561.1"/>
    <property type="molecule type" value="Genomic_DNA"/>
</dbReference>
<keyword evidence="2" id="KW-1185">Reference proteome</keyword>
<gene>
    <name evidence="1" type="ORF">SAMN06296058_1592</name>
</gene>
<accession>A0A1T5KCZ4</accession>
<dbReference type="Proteomes" id="UP000190341">
    <property type="component" value="Unassembled WGS sequence"/>
</dbReference>
<reference evidence="1 2" key="1">
    <citation type="submission" date="2017-02" db="EMBL/GenBank/DDBJ databases">
        <authorList>
            <person name="Peterson S.W."/>
        </authorList>
    </citation>
    <scope>NUCLEOTIDE SEQUENCE [LARGE SCALE GENOMIC DNA]</scope>
    <source>
        <strain evidence="1 2">P15</strain>
    </source>
</reference>
<protein>
    <submittedName>
        <fullName evidence="1">Uncharacterized protein</fullName>
    </submittedName>
</protein>
<evidence type="ECO:0000313" key="2">
    <source>
        <dbReference type="Proteomes" id="UP000190341"/>
    </source>
</evidence>
<sequence>MDIPSITAALSGIKTATDIARLIKDSTTSLEKAEINFKLADLIGALADTKMQIADVKQLLLERDETISSLRQAANIRLSLVYEQPYYWRVDGEGKDGPFCQKCYDADSKLIRLQGSASLRGWWQCHSCNSTFHDKDFRSYE</sequence>
<dbReference type="RefSeq" id="WP_217698651.1">
    <property type="nucleotide sequence ID" value="NZ_BMCL01000002.1"/>
</dbReference>
<organism evidence="1 2">
    <name type="scientific">Pseudoxanthomonas indica</name>
    <dbReference type="NCBI Taxonomy" id="428993"/>
    <lineage>
        <taxon>Bacteria</taxon>
        <taxon>Pseudomonadati</taxon>
        <taxon>Pseudomonadota</taxon>
        <taxon>Gammaproteobacteria</taxon>
        <taxon>Lysobacterales</taxon>
        <taxon>Lysobacteraceae</taxon>
        <taxon>Pseudoxanthomonas</taxon>
    </lineage>
</organism>